<evidence type="ECO:0000313" key="3">
    <source>
        <dbReference type="Proteomes" id="UP001221898"/>
    </source>
</evidence>
<dbReference type="AlphaFoldDB" id="A0AAD7WPG8"/>
<keyword evidence="3" id="KW-1185">Reference proteome</keyword>
<evidence type="ECO:0000313" key="2">
    <source>
        <dbReference type="EMBL" id="KAJ8404502.1"/>
    </source>
</evidence>
<comment type="caution">
    <text evidence="2">The sequence shown here is derived from an EMBL/GenBank/DDBJ whole genome shotgun (WGS) entry which is preliminary data.</text>
</comment>
<dbReference type="Proteomes" id="UP001221898">
    <property type="component" value="Unassembled WGS sequence"/>
</dbReference>
<feature type="region of interest" description="Disordered" evidence="1">
    <location>
        <begin position="28"/>
        <end position="108"/>
    </location>
</feature>
<gene>
    <name evidence="2" type="ORF">AAFF_G00337690</name>
</gene>
<sequence>MMGVRGQKCLISGNHMVWTWRREFGLASEKHSTTTSDLPTERKQKRHARSTGEEGTQREPVVSESSSAAPDEAPRGAGHPAWSSGYNVRSWPRRPGSDPTDRARVGSGWECHRGRRLAAHPREGGGKPTVRLLRTGVAL</sequence>
<dbReference type="EMBL" id="JAINUG010000053">
    <property type="protein sequence ID" value="KAJ8404502.1"/>
    <property type="molecule type" value="Genomic_DNA"/>
</dbReference>
<protein>
    <submittedName>
        <fullName evidence="2">Uncharacterized protein</fullName>
    </submittedName>
</protein>
<organism evidence="2 3">
    <name type="scientific">Aldrovandia affinis</name>
    <dbReference type="NCBI Taxonomy" id="143900"/>
    <lineage>
        <taxon>Eukaryota</taxon>
        <taxon>Metazoa</taxon>
        <taxon>Chordata</taxon>
        <taxon>Craniata</taxon>
        <taxon>Vertebrata</taxon>
        <taxon>Euteleostomi</taxon>
        <taxon>Actinopterygii</taxon>
        <taxon>Neopterygii</taxon>
        <taxon>Teleostei</taxon>
        <taxon>Notacanthiformes</taxon>
        <taxon>Halosauridae</taxon>
        <taxon>Aldrovandia</taxon>
    </lineage>
</organism>
<evidence type="ECO:0000256" key="1">
    <source>
        <dbReference type="SAM" id="MobiDB-lite"/>
    </source>
</evidence>
<feature type="compositionally biased region" description="Low complexity" evidence="1">
    <location>
        <begin position="59"/>
        <end position="71"/>
    </location>
</feature>
<accession>A0AAD7WPG8</accession>
<reference evidence="2" key="1">
    <citation type="journal article" date="2023" name="Science">
        <title>Genome structures resolve the early diversification of teleost fishes.</title>
        <authorList>
            <person name="Parey E."/>
            <person name="Louis A."/>
            <person name="Montfort J."/>
            <person name="Bouchez O."/>
            <person name="Roques C."/>
            <person name="Iampietro C."/>
            <person name="Lluch J."/>
            <person name="Castinel A."/>
            <person name="Donnadieu C."/>
            <person name="Desvignes T."/>
            <person name="Floi Bucao C."/>
            <person name="Jouanno E."/>
            <person name="Wen M."/>
            <person name="Mejri S."/>
            <person name="Dirks R."/>
            <person name="Jansen H."/>
            <person name="Henkel C."/>
            <person name="Chen W.J."/>
            <person name="Zahm M."/>
            <person name="Cabau C."/>
            <person name="Klopp C."/>
            <person name="Thompson A.W."/>
            <person name="Robinson-Rechavi M."/>
            <person name="Braasch I."/>
            <person name="Lecointre G."/>
            <person name="Bobe J."/>
            <person name="Postlethwait J.H."/>
            <person name="Berthelot C."/>
            <person name="Roest Crollius H."/>
            <person name="Guiguen Y."/>
        </authorList>
    </citation>
    <scope>NUCLEOTIDE SEQUENCE</scope>
    <source>
        <strain evidence="2">NC1722</strain>
    </source>
</reference>
<proteinExistence type="predicted"/>
<name>A0AAD7WPG8_9TELE</name>
<feature type="compositionally biased region" description="Basic and acidic residues" evidence="1">
    <location>
        <begin position="95"/>
        <end position="104"/>
    </location>
</feature>